<dbReference type="OrthoDB" id="2988890at2"/>
<accession>A0A162EQX5</accession>
<dbReference type="EMBL" id="LTAO01000006">
    <property type="protein sequence ID" value="KYG33503.1"/>
    <property type="molecule type" value="Genomic_DNA"/>
</dbReference>
<dbReference type="STRING" id="519424.AZF04_16200"/>
<protein>
    <recommendedName>
        <fullName evidence="3">YugN-like family protein</fullName>
    </recommendedName>
</protein>
<dbReference type="AlphaFoldDB" id="A0A162EQX5"/>
<proteinExistence type="predicted"/>
<dbReference type="SUPFAM" id="SSF160755">
    <property type="entry name" value="YugN-like"/>
    <property type="match status" value="1"/>
</dbReference>
<reference evidence="1" key="1">
    <citation type="submission" date="2016-02" db="EMBL/GenBank/DDBJ databases">
        <title>Genome sequence of Bacillus trypoxylicola KCTC 13244(T).</title>
        <authorList>
            <person name="Jeong H."/>
            <person name="Park S.-H."/>
            <person name="Choi S.-K."/>
        </authorList>
    </citation>
    <scope>NUCLEOTIDE SEQUENCE [LARGE SCALE GENOMIC DNA]</scope>
    <source>
        <strain evidence="1">KCTC 13244</strain>
    </source>
</reference>
<dbReference type="Gene3D" id="3.30.310.100">
    <property type="entry name" value="YugN-like"/>
    <property type="match status" value="1"/>
</dbReference>
<evidence type="ECO:0000313" key="2">
    <source>
        <dbReference type="Proteomes" id="UP000075806"/>
    </source>
</evidence>
<name>A0A162EQX5_9BACI</name>
<organism evidence="1 2">
    <name type="scientific">Alkalihalobacillus trypoxylicola</name>
    <dbReference type="NCBI Taxonomy" id="519424"/>
    <lineage>
        <taxon>Bacteria</taxon>
        <taxon>Bacillati</taxon>
        <taxon>Bacillota</taxon>
        <taxon>Bacilli</taxon>
        <taxon>Bacillales</taxon>
        <taxon>Bacillaceae</taxon>
        <taxon>Alkalihalobacillus</taxon>
    </lineage>
</organism>
<dbReference type="Proteomes" id="UP000075806">
    <property type="component" value="Unassembled WGS sequence"/>
</dbReference>
<dbReference type="InterPro" id="IPR036491">
    <property type="entry name" value="YugN-like_sf"/>
</dbReference>
<dbReference type="Pfam" id="PF08868">
    <property type="entry name" value="YugN"/>
    <property type="match status" value="1"/>
</dbReference>
<dbReference type="InterPro" id="IPR014967">
    <property type="entry name" value="Uncharacterised_YugN-like"/>
</dbReference>
<gene>
    <name evidence="1" type="ORF">AZF04_16200</name>
</gene>
<evidence type="ECO:0000313" key="1">
    <source>
        <dbReference type="EMBL" id="KYG33503.1"/>
    </source>
</evidence>
<keyword evidence="2" id="KW-1185">Reference proteome</keyword>
<dbReference type="RefSeq" id="WP_061947819.1">
    <property type="nucleotide sequence ID" value="NZ_LTAO01000006.1"/>
</dbReference>
<sequence length="135" mass="15005">MIALPSRIEGTTFKLKKLQEDIKPLGYVLGGNWDYDHGYFDYKIDESDGYVFLRIPFKTIDGELEQKGVSVEIGQLFLLAHEYQGGIDNEDTPGSGILVSSINQFAAPVDKDGEVPAKFMPVAHNLISELELTLL</sequence>
<comment type="caution">
    <text evidence="1">The sequence shown here is derived from an EMBL/GenBank/DDBJ whole genome shotgun (WGS) entry which is preliminary data.</text>
</comment>
<evidence type="ECO:0008006" key="3">
    <source>
        <dbReference type="Google" id="ProtNLM"/>
    </source>
</evidence>